<accession>A0ABY4FQ98</accession>
<name>A0ABY4FQ98_9MICO</name>
<dbReference type="RefSeq" id="WP_244693664.1">
    <property type="nucleotide sequence ID" value="NZ_CP095044.1"/>
</dbReference>
<feature type="region of interest" description="Disordered" evidence="1">
    <location>
        <begin position="1"/>
        <end position="72"/>
    </location>
</feature>
<dbReference type="Proteomes" id="UP000831786">
    <property type="component" value="Chromosome"/>
</dbReference>
<evidence type="ECO:0000256" key="1">
    <source>
        <dbReference type="SAM" id="MobiDB-lite"/>
    </source>
</evidence>
<feature type="compositionally biased region" description="Basic and acidic residues" evidence="1">
    <location>
        <begin position="1"/>
        <end position="10"/>
    </location>
</feature>
<gene>
    <name evidence="2" type="ORF">MUN78_06280</name>
</gene>
<keyword evidence="3" id="KW-1185">Reference proteome</keyword>
<evidence type="ECO:0000313" key="3">
    <source>
        <dbReference type="Proteomes" id="UP000831786"/>
    </source>
</evidence>
<evidence type="ECO:0008006" key="4">
    <source>
        <dbReference type="Google" id="ProtNLM"/>
    </source>
</evidence>
<proteinExistence type="predicted"/>
<evidence type="ECO:0000313" key="2">
    <source>
        <dbReference type="EMBL" id="UOQ58437.1"/>
    </source>
</evidence>
<organism evidence="2 3">
    <name type="scientific">Leucobacter allii</name>
    <dbReference type="NCBI Taxonomy" id="2932247"/>
    <lineage>
        <taxon>Bacteria</taxon>
        <taxon>Bacillati</taxon>
        <taxon>Actinomycetota</taxon>
        <taxon>Actinomycetes</taxon>
        <taxon>Micrococcales</taxon>
        <taxon>Microbacteriaceae</taxon>
        <taxon>Leucobacter</taxon>
    </lineage>
</organism>
<sequence length="72" mass="7883">MDRGWEPNETRDEDAELVVTEHRDGSEPAVPPEEETAVELPAGETPREGLEALGEDVASSPAQRGRDERSAR</sequence>
<dbReference type="EMBL" id="CP095045">
    <property type="protein sequence ID" value="UOQ58437.1"/>
    <property type="molecule type" value="Genomic_DNA"/>
</dbReference>
<reference evidence="2 3" key="1">
    <citation type="submission" date="2022-04" db="EMBL/GenBank/DDBJ databases">
        <title>Leucobacter sp. isolated from rhizosphere of garlic.</title>
        <authorList>
            <person name="Won M."/>
            <person name="Lee C.-M."/>
            <person name="Woen H.-Y."/>
            <person name="Kwon S.-W."/>
        </authorList>
    </citation>
    <scope>NUCLEOTIDE SEQUENCE [LARGE SCALE GENOMIC DNA]</scope>
    <source>
        <strain evidence="2 3">H21R-40</strain>
    </source>
</reference>
<protein>
    <recommendedName>
        <fullName evidence="4">DUF5709 domain-containing protein</fullName>
    </recommendedName>
</protein>